<proteinExistence type="predicted"/>
<organism evidence="1 2">
    <name type="scientific">Nephila pilipes</name>
    <name type="common">Giant wood spider</name>
    <name type="synonym">Nephila maculata</name>
    <dbReference type="NCBI Taxonomy" id="299642"/>
    <lineage>
        <taxon>Eukaryota</taxon>
        <taxon>Metazoa</taxon>
        <taxon>Ecdysozoa</taxon>
        <taxon>Arthropoda</taxon>
        <taxon>Chelicerata</taxon>
        <taxon>Arachnida</taxon>
        <taxon>Araneae</taxon>
        <taxon>Araneomorphae</taxon>
        <taxon>Entelegynae</taxon>
        <taxon>Araneoidea</taxon>
        <taxon>Nephilidae</taxon>
        <taxon>Nephila</taxon>
    </lineage>
</organism>
<evidence type="ECO:0000313" key="2">
    <source>
        <dbReference type="Proteomes" id="UP000887013"/>
    </source>
</evidence>
<gene>
    <name evidence="1" type="ORF">NPIL_432631</name>
</gene>
<dbReference type="EMBL" id="BMAW01103592">
    <property type="protein sequence ID" value="GFT09862.1"/>
    <property type="molecule type" value="Genomic_DNA"/>
</dbReference>
<dbReference type="AlphaFoldDB" id="A0A8X6NES7"/>
<dbReference type="OrthoDB" id="6762366at2759"/>
<dbReference type="Proteomes" id="UP000887013">
    <property type="component" value="Unassembled WGS sequence"/>
</dbReference>
<evidence type="ECO:0000313" key="1">
    <source>
        <dbReference type="EMBL" id="GFT09862.1"/>
    </source>
</evidence>
<comment type="caution">
    <text evidence="1">The sequence shown here is derived from an EMBL/GenBank/DDBJ whole genome shotgun (WGS) entry which is preliminary data.</text>
</comment>
<name>A0A8X6NES7_NEPPI</name>
<accession>A0A8X6NES7</accession>
<reference evidence="1" key="1">
    <citation type="submission" date="2020-08" db="EMBL/GenBank/DDBJ databases">
        <title>Multicomponent nature underlies the extraordinary mechanical properties of spider dragline silk.</title>
        <authorList>
            <person name="Kono N."/>
            <person name="Nakamura H."/>
            <person name="Mori M."/>
            <person name="Yoshida Y."/>
            <person name="Ohtoshi R."/>
            <person name="Malay A.D."/>
            <person name="Moran D.A.P."/>
            <person name="Tomita M."/>
            <person name="Numata K."/>
            <person name="Arakawa K."/>
        </authorList>
    </citation>
    <scope>NUCLEOTIDE SEQUENCE</scope>
</reference>
<sequence>MVEETLALMAELSDDDTFIEVDIYLDPPSNKVTDEDSGKEDWIDMNNLIGCQLRANAVVTLRRKHQDKQTIGESYSEDKHEIFTHDRNRIKKSRDFQKYLEQV</sequence>
<protein>
    <submittedName>
        <fullName evidence="1">Uncharacterized protein</fullName>
    </submittedName>
</protein>
<keyword evidence="2" id="KW-1185">Reference proteome</keyword>